<dbReference type="PANTHER" id="PTHR35348">
    <property type="entry name" value="TESTIS, PROSTATE AND PLACENTA-EXPRESSED PROTEIN"/>
    <property type="match status" value="1"/>
</dbReference>
<dbReference type="PANTHER" id="PTHR35348:SF1">
    <property type="entry name" value="TESTIS, PROSTATE AND PLACENTA-EXPRESSED PROTEIN"/>
    <property type="match status" value="1"/>
</dbReference>
<evidence type="ECO:0000313" key="1">
    <source>
        <dbReference type="EMBL" id="KAK7493780.1"/>
    </source>
</evidence>
<protein>
    <recommendedName>
        <fullName evidence="3">TEPP protein</fullName>
    </recommendedName>
</protein>
<organism evidence="1 2">
    <name type="scientific">Batillaria attramentaria</name>
    <dbReference type="NCBI Taxonomy" id="370345"/>
    <lineage>
        <taxon>Eukaryota</taxon>
        <taxon>Metazoa</taxon>
        <taxon>Spiralia</taxon>
        <taxon>Lophotrochozoa</taxon>
        <taxon>Mollusca</taxon>
        <taxon>Gastropoda</taxon>
        <taxon>Caenogastropoda</taxon>
        <taxon>Sorbeoconcha</taxon>
        <taxon>Cerithioidea</taxon>
        <taxon>Batillariidae</taxon>
        <taxon>Batillaria</taxon>
    </lineage>
</organism>
<keyword evidence="2" id="KW-1185">Reference proteome</keyword>
<dbReference type="Proteomes" id="UP001519460">
    <property type="component" value="Unassembled WGS sequence"/>
</dbReference>
<dbReference type="InterPro" id="IPR034584">
    <property type="entry name" value="SPMIP8"/>
</dbReference>
<dbReference type="EMBL" id="JACVVK020000089">
    <property type="protein sequence ID" value="KAK7493780.1"/>
    <property type="molecule type" value="Genomic_DNA"/>
</dbReference>
<reference evidence="1 2" key="1">
    <citation type="journal article" date="2023" name="Sci. Data">
        <title>Genome assembly of the Korean intertidal mud-creeper Batillaria attramentaria.</title>
        <authorList>
            <person name="Patra A.K."/>
            <person name="Ho P.T."/>
            <person name="Jun S."/>
            <person name="Lee S.J."/>
            <person name="Kim Y."/>
            <person name="Won Y.J."/>
        </authorList>
    </citation>
    <scope>NUCLEOTIDE SEQUENCE [LARGE SCALE GENOMIC DNA]</scope>
    <source>
        <strain evidence="1">Wonlab-2016</strain>
    </source>
</reference>
<evidence type="ECO:0000313" key="2">
    <source>
        <dbReference type="Proteomes" id="UP001519460"/>
    </source>
</evidence>
<accession>A0ABD0L3T3</accession>
<name>A0ABD0L3T3_9CAEN</name>
<proteinExistence type="predicted"/>
<dbReference type="Pfam" id="PF22574">
    <property type="entry name" value="SPMIP8"/>
    <property type="match status" value="1"/>
</dbReference>
<evidence type="ECO:0008006" key="3">
    <source>
        <dbReference type="Google" id="ProtNLM"/>
    </source>
</evidence>
<comment type="caution">
    <text evidence="1">The sequence shown here is derived from an EMBL/GenBank/DDBJ whole genome shotgun (WGS) entry which is preliminary data.</text>
</comment>
<sequence length="212" mass="24752">MTTIGVQPQVVERVAAMQMPSYSYHYPSFKRVQLASVKEGMFHPNLPTIRRMDMDNARHMLSDEHSRNTTTCGPADFSRATSSVFEPAPKRLSSLNITNAGRQVHKLYTTPEELKKTRGEWSAFLDKCPERFDIKLPEMPDKKDLHFAGYAVRYLRPDVTRSWKYTLRQEPMLDQFGQKPMPANVYGRYRDTYPQYFRNVAQEAWRKMTSCE</sequence>
<gene>
    <name evidence="1" type="ORF">BaRGS_00014921</name>
</gene>
<dbReference type="AlphaFoldDB" id="A0ABD0L3T3"/>